<keyword evidence="6" id="KW-1185">Reference proteome</keyword>
<organism evidence="5 6">
    <name type="scientific">Actinoallomurus bryophytorum</name>
    <dbReference type="NCBI Taxonomy" id="1490222"/>
    <lineage>
        <taxon>Bacteria</taxon>
        <taxon>Bacillati</taxon>
        <taxon>Actinomycetota</taxon>
        <taxon>Actinomycetes</taxon>
        <taxon>Streptosporangiales</taxon>
        <taxon>Thermomonosporaceae</taxon>
        <taxon>Actinoallomurus</taxon>
    </lineage>
</organism>
<dbReference type="InterPro" id="IPR001466">
    <property type="entry name" value="Beta-lactam-related"/>
</dbReference>
<dbReference type="PANTHER" id="PTHR46825:SF11">
    <property type="entry name" value="PENICILLIN-BINDING PROTEIN 4"/>
    <property type="match status" value="1"/>
</dbReference>
<dbReference type="Proteomes" id="UP000316096">
    <property type="component" value="Unassembled WGS sequence"/>
</dbReference>
<evidence type="ECO:0000259" key="4">
    <source>
        <dbReference type="Pfam" id="PF00144"/>
    </source>
</evidence>
<proteinExistence type="predicted"/>
<evidence type="ECO:0000313" key="6">
    <source>
        <dbReference type="Proteomes" id="UP000316096"/>
    </source>
</evidence>
<evidence type="ECO:0000313" key="5">
    <source>
        <dbReference type="EMBL" id="TQL97877.1"/>
    </source>
</evidence>
<dbReference type="Gene3D" id="3.40.710.10">
    <property type="entry name" value="DD-peptidase/beta-lactamase superfamily"/>
    <property type="match status" value="1"/>
</dbReference>
<dbReference type="InterPro" id="IPR012338">
    <property type="entry name" value="Beta-lactam/transpept-like"/>
</dbReference>
<dbReference type="Pfam" id="PF00144">
    <property type="entry name" value="Beta-lactamase"/>
    <property type="match status" value="1"/>
</dbReference>
<protein>
    <submittedName>
        <fullName evidence="5">CubicO group peptidase (Beta-lactamase class C family)</fullName>
    </submittedName>
</protein>
<dbReference type="GO" id="GO:0016020">
    <property type="term" value="C:membrane"/>
    <property type="evidence" value="ECO:0007669"/>
    <property type="project" value="UniProtKB-SubCell"/>
</dbReference>
<dbReference type="AlphaFoldDB" id="A0A543CLT5"/>
<dbReference type="EMBL" id="VFOZ01000001">
    <property type="protein sequence ID" value="TQL97877.1"/>
    <property type="molecule type" value="Genomic_DNA"/>
</dbReference>
<keyword evidence="2" id="KW-0472">Membrane</keyword>
<dbReference type="PANTHER" id="PTHR46825">
    <property type="entry name" value="D-ALANYL-D-ALANINE-CARBOXYPEPTIDASE/ENDOPEPTIDASE AMPH"/>
    <property type="match status" value="1"/>
</dbReference>
<evidence type="ECO:0000256" key="3">
    <source>
        <dbReference type="SAM" id="SignalP"/>
    </source>
</evidence>
<comment type="subcellular location">
    <subcellularLocation>
        <location evidence="1">Membrane</location>
    </subcellularLocation>
</comment>
<name>A0A543CLT5_9ACTN</name>
<feature type="domain" description="Beta-lactamase-related" evidence="4">
    <location>
        <begin position="125"/>
        <end position="435"/>
    </location>
</feature>
<evidence type="ECO:0000256" key="2">
    <source>
        <dbReference type="ARBA" id="ARBA00023136"/>
    </source>
</evidence>
<reference evidence="5 6" key="1">
    <citation type="submission" date="2019-06" db="EMBL/GenBank/DDBJ databases">
        <title>Sequencing the genomes of 1000 actinobacteria strains.</title>
        <authorList>
            <person name="Klenk H.-P."/>
        </authorList>
    </citation>
    <scope>NUCLEOTIDE SEQUENCE [LARGE SCALE GENOMIC DNA]</scope>
    <source>
        <strain evidence="5 6">DSM 102200</strain>
    </source>
</reference>
<dbReference type="InterPro" id="IPR050491">
    <property type="entry name" value="AmpC-like"/>
</dbReference>
<sequence>MRLPNSMAIAISSSVLTGAVAFAPCATLPAGAAAGTAERVIADDGCCGLHGGRSSGRNVNRNRHRGRVVAGVRNGNSNISDAQQLCEDEDTAATNAPLATSPAPPGDPTAAAMQAYLADLAANGFTGSVLALRRGQVLARFAAGEADEENHIPLRTDTIFRLASVTKQFTAMLVLKLQSCGVRLDDPVCPYLIPRFIAACPNAWLPITIRQTVTHTSGIPDIQGLPGFFDLLSQPTTTQQIIQRFINLPLDFPPGTSWKYTNSGFILAGAIIETVTRKPYGAALHDEIAGPLNLRHTGYSRGNPPPGYAKGYFTVGSPAPPTNGSEAFSATGIYSNTDDIARWDRSFGAYLVAPPAIVRQAFTAQAACPPAGCLNLPSSAYAFGWIIDRLDGHRLFYHPGLLQGYAASNMYLPDDDIEVVVLSNVEATNSNGIARHLATIALES</sequence>
<keyword evidence="3" id="KW-0732">Signal</keyword>
<comment type="caution">
    <text evidence="5">The sequence shown here is derived from an EMBL/GenBank/DDBJ whole genome shotgun (WGS) entry which is preliminary data.</text>
</comment>
<gene>
    <name evidence="5" type="ORF">FB559_3487</name>
</gene>
<accession>A0A543CLT5</accession>
<feature type="signal peptide" evidence="3">
    <location>
        <begin position="1"/>
        <end position="32"/>
    </location>
</feature>
<feature type="chain" id="PRO_5021990514" evidence="3">
    <location>
        <begin position="33"/>
        <end position="444"/>
    </location>
</feature>
<dbReference type="SUPFAM" id="SSF56601">
    <property type="entry name" value="beta-lactamase/transpeptidase-like"/>
    <property type="match status" value="1"/>
</dbReference>
<evidence type="ECO:0000256" key="1">
    <source>
        <dbReference type="ARBA" id="ARBA00004370"/>
    </source>
</evidence>